<evidence type="ECO:0000256" key="1">
    <source>
        <dbReference type="SAM" id="MobiDB-lite"/>
    </source>
</evidence>
<dbReference type="EMBL" id="QGDD01000002">
    <property type="protein sequence ID" value="PWN03765.1"/>
    <property type="molecule type" value="Genomic_DNA"/>
</dbReference>
<dbReference type="Proteomes" id="UP000245507">
    <property type="component" value="Unassembled WGS sequence"/>
</dbReference>
<name>A0A316TKZ2_9ACTN</name>
<dbReference type="AlphaFoldDB" id="A0A316TKZ2"/>
<comment type="caution">
    <text evidence="2">The sequence shown here is derived from an EMBL/GenBank/DDBJ whole genome shotgun (WGS) entry which is preliminary data.</text>
</comment>
<reference evidence="2 3" key="1">
    <citation type="submission" date="2018-05" db="EMBL/GenBank/DDBJ databases">
        <title>Nocardioides silvaticus genome.</title>
        <authorList>
            <person name="Li C."/>
            <person name="Wang G."/>
        </authorList>
    </citation>
    <scope>NUCLEOTIDE SEQUENCE [LARGE SCALE GENOMIC DNA]</scope>
    <source>
        <strain evidence="2 3">CCTCC AB 2018079</strain>
    </source>
</reference>
<organism evidence="2 3">
    <name type="scientific">Nocardioides silvaticus</name>
    <dbReference type="NCBI Taxonomy" id="2201891"/>
    <lineage>
        <taxon>Bacteria</taxon>
        <taxon>Bacillati</taxon>
        <taxon>Actinomycetota</taxon>
        <taxon>Actinomycetes</taxon>
        <taxon>Propionibacteriales</taxon>
        <taxon>Nocardioidaceae</taxon>
        <taxon>Nocardioides</taxon>
    </lineage>
</organism>
<dbReference type="SUPFAM" id="SSF50993">
    <property type="entry name" value="Peptidase/esterase 'gauge' domain"/>
    <property type="match status" value="1"/>
</dbReference>
<feature type="region of interest" description="Disordered" evidence="1">
    <location>
        <begin position="16"/>
        <end position="39"/>
    </location>
</feature>
<proteinExistence type="predicted"/>
<evidence type="ECO:0008006" key="4">
    <source>
        <dbReference type="Google" id="ProtNLM"/>
    </source>
</evidence>
<evidence type="ECO:0000313" key="2">
    <source>
        <dbReference type="EMBL" id="PWN03765.1"/>
    </source>
</evidence>
<evidence type="ECO:0000313" key="3">
    <source>
        <dbReference type="Proteomes" id="UP000245507"/>
    </source>
</evidence>
<keyword evidence="3" id="KW-1185">Reference proteome</keyword>
<sequence length="369" mass="39989">MGVLVAGVGPMLVACGGDDPSSDADRGSASPPPYGVVRPRDAVDAVEGEDYDLVHELTPSEGQSTVAVLPDGRLVALASEDHDSYDGAVFVLELVDAASGDREQLPAPWRDEPEAYPLVTVLEDARLLVSWDVREQGASTRRSMVLDLATGDHEEFDMPAPPLSARAKVLSYPQPDADGRLWFQTGKQTCGDGECFSPRDAVLWSYAPGDERPRRELAAVDFAVHGDLLAWTDDRYDDKVHVRDLSSGAEHEHAVDGKCGVTGLVASDALVVAVCGLDYGRQVVLDRRARPVADLRLSYEYASVGDRWVLISPFAYDTWTGRLLRLFHRGSGADPTRELTDDLAVVPLGEANVVGTFAHWGVLRLRSAR</sequence>
<gene>
    <name evidence="2" type="ORF">DJ010_06750</name>
</gene>
<protein>
    <recommendedName>
        <fullName evidence="4">WD40 repeat domain-containing protein</fullName>
    </recommendedName>
</protein>
<accession>A0A316TKZ2</accession>